<dbReference type="SUPFAM" id="SSF51445">
    <property type="entry name" value="(Trans)glycosidases"/>
    <property type="match status" value="1"/>
</dbReference>
<dbReference type="PIRSF" id="PIRSF006336">
    <property type="entry name" value="B-gal"/>
    <property type="match status" value="1"/>
</dbReference>
<evidence type="ECO:0000256" key="8">
    <source>
        <dbReference type="SAM" id="Phobius"/>
    </source>
</evidence>
<protein>
    <recommendedName>
        <fullName evidence="14">Beta-galactosidase</fullName>
    </recommendedName>
</protein>
<keyword evidence="8" id="KW-1133">Transmembrane helix</keyword>
<keyword evidence="8" id="KW-0812">Transmembrane</keyword>
<dbReference type="AlphaFoldDB" id="A0AAV0W8N0"/>
<dbReference type="Pfam" id="PF21317">
    <property type="entry name" value="BetaGal_ABD_1"/>
    <property type="match status" value="1"/>
</dbReference>
<keyword evidence="4" id="KW-0325">Glycoprotein</keyword>
<dbReference type="PANTHER" id="PTHR23421">
    <property type="entry name" value="BETA-GALACTOSIDASE RELATED"/>
    <property type="match status" value="1"/>
</dbReference>
<feature type="active site" description="Proton donor" evidence="6">
    <location>
        <position position="225"/>
    </location>
</feature>
<dbReference type="InterPro" id="IPR017853">
    <property type="entry name" value="GH"/>
</dbReference>
<gene>
    <name evidence="12" type="ORF">MEUPH1_LOCUS8439</name>
</gene>
<evidence type="ECO:0000259" key="11">
    <source>
        <dbReference type="Pfam" id="PF21467"/>
    </source>
</evidence>
<dbReference type="Gene3D" id="3.20.20.80">
    <property type="entry name" value="Glycosidases"/>
    <property type="match status" value="1"/>
</dbReference>
<evidence type="ECO:0000256" key="4">
    <source>
        <dbReference type="ARBA" id="ARBA00023180"/>
    </source>
</evidence>
<evidence type="ECO:0008006" key="14">
    <source>
        <dbReference type="Google" id="ProtNLM"/>
    </source>
</evidence>
<evidence type="ECO:0000313" key="12">
    <source>
        <dbReference type="EMBL" id="CAI6352161.1"/>
    </source>
</evidence>
<feature type="transmembrane region" description="Helical" evidence="8">
    <location>
        <begin position="28"/>
        <end position="50"/>
    </location>
</feature>
<dbReference type="InterPro" id="IPR048913">
    <property type="entry name" value="BetaGal_gal-bd"/>
</dbReference>
<comment type="caution">
    <text evidence="12">The sequence shown here is derived from an EMBL/GenBank/DDBJ whole genome shotgun (WGS) entry which is preliminary data.</text>
</comment>
<dbReference type="InterPro" id="IPR026283">
    <property type="entry name" value="B-gal_1-like"/>
</dbReference>
<dbReference type="SUPFAM" id="SSF49785">
    <property type="entry name" value="Galactose-binding domain-like"/>
    <property type="match status" value="1"/>
</dbReference>
<dbReference type="FunFam" id="3.20.20.80:FF:000017">
    <property type="entry name" value="Beta-galactosidase"/>
    <property type="match status" value="1"/>
</dbReference>
<proteinExistence type="inferred from homology"/>
<keyword evidence="8" id="KW-0472">Membrane</keyword>
<evidence type="ECO:0000256" key="7">
    <source>
        <dbReference type="RuleBase" id="RU003679"/>
    </source>
</evidence>
<keyword evidence="5" id="KW-0326">Glycosidase</keyword>
<evidence type="ECO:0000259" key="10">
    <source>
        <dbReference type="Pfam" id="PF21317"/>
    </source>
</evidence>
<evidence type="ECO:0000256" key="5">
    <source>
        <dbReference type="ARBA" id="ARBA00023295"/>
    </source>
</evidence>
<dbReference type="PRINTS" id="PR00742">
    <property type="entry name" value="GLHYDRLASE35"/>
</dbReference>
<dbReference type="InterPro" id="IPR008979">
    <property type="entry name" value="Galactose-bd-like_sf"/>
</dbReference>
<dbReference type="InterPro" id="IPR048912">
    <property type="entry name" value="BetaGal1-like_ABD1"/>
</dbReference>
<dbReference type="GO" id="GO:0005975">
    <property type="term" value="P:carbohydrate metabolic process"/>
    <property type="evidence" value="ECO:0007669"/>
    <property type="project" value="InterPro"/>
</dbReference>
<feature type="domain" description="Glycoside hydrolase 35 catalytic" evidence="9">
    <location>
        <begin position="76"/>
        <end position="397"/>
    </location>
</feature>
<feature type="domain" description="Beta-galactosidase galactose-binding" evidence="11">
    <location>
        <begin position="578"/>
        <end position="643"/>
    </location>
</feature>
<keyword evidence="13" id="KW-1185">Reference proteome</keyword>
<keyword evidence="3" id="KW-0378">Hydrolase</keyword>
<evidence type="ECO:0000256" key="6">
    <source>
        <dbReference type="PIRSR" id="PIRSR006336-1"/>
    </source>
</evidence>
<feature type="domain" description="Beta-galactosidase 1-like first all-beta" evidence="10">
    <location>
        <begin position="444"/>
        <end position="559"/>
    </location>
</feature>
<reference evidence="12 13" key="1">
    <citation type="submission" date="2023-01" db="EMBL/GenBank/DDBJ databases">
        <authorList>
            <person name="Whitehead M."/>
        </authorList>
    </citation>
    <scope>NUCLEOTIDE SEQUENCE [LARGE SCALE GENOMIC DNA]</scope>
</reference>
<dbReference type="Proteomes" id="UP001160148">
    <property type="component" value="Unassembled WGS sequence"/>
</dbReference>
<comment type="similarity">
    <text evidence="1 7">Belongs to the glycosyl hydrolase 35 family.</text>
</comment>
<dbReference type="GO" id="GO:0004565">
    <property type="term" value="F:beta-galactosidase activity"/>
    <property type="evidence" value="ECO:0007669"/>
    <property type="project" value="InterPro"/>
</dbReference>
<sequence>MGLLSENYETQSLLKKGKLRWNQKLSKCPFIAVLFGILLLAFIYIIYHVLIRNGPESKETPKAVERTFIVDYERNEFLKDGQVFRYVSGSLHYFRVPKPYWKDRIKKMKAAGLNAVSTYVEWSSHEPYPGVYNFEDDADLEYFLKLVQDEGMYLLLRPGPYISAERDFGGFPFWLLNVVPKNGLRTNDPSYKYYIVKWFDILMPKIVPFLYGNGGNIIMVQVENEYGFYYACDHQYMIWLRDLYKSYIKSKALLYTTDMAGYSYFKCGSVAEVYATVDFGPWGNIVNESLKFLKESQNGGPLVNSEYYTGWASYWGKPLDITSSDTYLSAMKDMLQLNASFNIFLFYGGTNFGFTAGAVKKSNQNYTPSVTSYDFNALLNEAGDPTEKYFKVKKLLEETNFAVSNDISPVPAPKGDYGILKMQQLVSIFEKVTQRIKPIESDVPLGFEIMGINSGFVMYETTLTNVQKFVKAPVNLTIGKIRDQATIFLDQVQVNIIPRKYENLPVSLNINSTVQKLSILIENQGRINLGNDIEDRKGIFEPVTLGNHVLGPWKMIAYPLNETSWLSTIKPHKHAVLPAFYKTTFTLPDNLSKPLDTYLDPTGWKKGVAFVNGINIGRYWPSVGPQITLYVPALFLIPYPGENSIIMLELEGVPKNLSISLVDKPNLNGKVNPIF</sequence>
<name>A0AAV0W8N0_9HEMI</name>
<dbReference type="InterPro" id="IPR031330">
    <property type="entry name" value="Gly_Hdrlase_35_cat"/>
</dbReference>
<evidence type="ECO:0000256" key="1">
    <source>
        <dbReference type="ARBA" id="ARBA00009809"/>
    </source>
</evidence>
<dbReference type="InterPro" id="IPR001944">
    <property type="entry name" value="Glycoside_Hdrlase_35"/>
</dbReference>
<evidence type="ECO:0000256" key="3">
    <source>
        <dbReference type="ARBA" id="ARBA00022801"/>
    </source>
</evidence>
<organism evidence="12 13">
    <name type="scientific">Macrosiphum euphorbiae</name>
    <name type="common">potato aphid</name>
    <dbReference type="NCBI Taxonomy" id="13131"/>
    <lineage>
        <taxon>Eukaryota</taxon>
        <taxon>Metazoa</taxon>
        <taxon>Ecdysozoa</taxon>
        <taxon>Arthropoda</taxon>
        <taxon>Hexapoda</taxon>
        <taxon>Insecta</taxon>
        <taxon>Pterygota</taxon>
        <taxon>Neoptera</taxon>
        <taxon>Paraneoptera</taxon>
        <taxon>Hemiptera</taxon>
        <taxon>Sternorrhyncha</taxon>
        <taxon>Aphidomorpha</taxon>
        <taxon>Aphidoidea</taxon>
        <taxon>Aphididae</taxon>
        <taxon>Macrosiphini</taxon>
        <taxon>Macrosiphum</taxon>
    </lineage>
</organism>
<evidence type="ECO:0000256" key="2">
    <source>
        <dbReference type="ARBA" id="ARBA00022729"/>
    </source>
</evidence>
<accession>A0AAV0W8N0</accession>
<dbReference type="EMBL" id="CARXXK010000001">
    <property type="protein sequence ID" value="CAI6352161.1"/>
    <property type="molecule type" value="Genomic_DNA"/>
</dbReference>
<feature type="active site" description="Nucleophile" evidence="6">
    <location>
        <position position="306"/>
    </location>
</feature>
<dbReference type="Gene3D" id="2.60.120.260">
    <property type="entry name" value="Galactose-binding domain-like"/>
    <property type="match status" value="2"/>
</dbReference>
<evidence type="ECO:0000259" key="9">
    <source>
        <dbReference type="Pfam" id="PF01301"/>
    </source>
</evidence>
<dbReference type="Pfam" id="PF01301">
    <property type="entry name" value="Glyco_hydro_35"/>
    <property type="match status" value="1"/>
</dbReference>
<dbReference type="Pfam" id="PF21467">
    <property type="entry name" value="BetaGal_gal-bd"/>
    <property type="match status" value="1"/>
</dbReference>
<keyword evidence="2" id="KW-0732">Signal</keyword>
<evidence type="ECO:0000313" key="13">
    <source>
        <dbReference type="Proteomes" id="UP001160148"/>
    </source>
</evidence>